<evidence type="ECO:0000256" key="4">
    <source>
        <dbReference type="ARBA" id="ARBA00022475"/>
    </source>
</evidence>
<reference evidence="10 11" key="1">
    <citation type="submission" date="2023-12" db="EMBL/GenBank/DDBJ databases">
        <title>Description of Novel Strain Fulvimarina sp. 2208YS6-2-32 isolated from Uroteuthis (Photololigo) edulis.</title>
        <authorList>
            <person name="Park J.-S."/>
        </authorList>
    </citation>
    <scope>NUCLEOTIDE SEQUENCE [LARGE SCALE GENOMIC DNA]</scope>
    <source>
        <strain evidence="10 11">2208YS6-2-32</strain>
    </source>
</reference>
<evidence type="ECO:0000256" key="2">
    <source>
        <dbReference type="ARBA" id="ARBA00007069"/>
    </source>
</evidence>
<keyword evidence="3 8" id="KW-0813">Transport</keyword>
<dbReference type="EMBL" id="JAXLPB010000001">
    <property type="protein sequence ID" value="MDY8108320.1"/>
    <property type="molecule type" value="Genomic_DNA"/>
</dbReference>
<keyword evidence="4" id="KW-1003">Cell membrane</keyword>
<evidence type="ECO:0000256" key="5">
    <source>
        <dbReference type="ARBA" id="ARBA00022692"/>
    </source>
</evidence>
<evidence type="ECO:0000256" key="7">
    <source>
        <dbReference type="ARBA" id="ARBA00023136"/>
    </source>
</evidence>
<feature type="transmembrane region" description="Helical" evidence="8">
    <location>
        <begin position="169"/>
        <end position="188"/>
    </location>
</feature>
<evidence type="ECO:0000313" key="11">
    <source>
        <dbReference type="Proteomes" id="UP001294412"/>
    </source>
</evidence>
<evidence type="ECO:0000313" key="10">
    <source>
        <dbReference type="EMBL" id="MDY8108320.1"/>
    </source>
</evidence>
<feature type="transmembrane region" description="Helical" evidence="8">
    <location>
        <begin position="263"/>
        <end position="288"/>
    </location>
</feature>
<organism evidence="10 11">
    <name type="scientific">Fulvimarina uroteuthidis</name>
    <dbReference type="NCBI Taxonomy" id="3098149"/>
    <lineage>
        <taxon>Bacteria</taxon>
        <taxon>Pseudomonadati</taxon>
        <taxon>Pseudomonadota</taxon>
        <taxon>Alphaproteobacteria</taxon>
        <taxon>Hyphomicrobiales</taxon>
        <taxon>Aurantimonadaceae</taxon>
        <taxon>Fulvimarina</taxon>
    </lineage>
</organism>
<keyword evidence="6 8" id="KW-1133">Transmembrane helix</keyword>
<evidence type="ECO:0000256" key="3">
    <source>
        <dbReference type="ARBA" id="ARBA00022448"/>
    </source>
</evidence>
<feature type="transmembrane region" description="Helical" evidence="8">
    <location>
        <begin position="16"/>
        <end position="42"/>
    </location>
</feature>
<dbReference type="Pfam" id="PF00528">
    <property type="entry name" value="BPD_transp_1"/>
    <property type="match status" value="1"/>
</dbReference>
<dbReference type="InterPro" id="IPR051789">
    <property type="entry name" value="Bact_Polyamine_Transport"/>
</dbReference>
<dbReference type="CDD" id="cd06261">
    <property type="entry name" value="TM_PBP2"/>
    <property type="match status" value="1"/>
</dbReference>
<dbReference type="InterPro" id="IPR000515">
    <property type="entry name" value="MetI-like"/>
</dbReference>
<accession>A0ABU5HZ47</accession>
<gene>
    <name evidence="10" type="ORF">U0C82_04035</name>
</gene>
<comment type="similarity">
    <text evidence="2">Belongs to the binding-protein-dependent transport system permease family. CysTW subfamily.</text>
</comment>
<dbReference type="Proteomes" id="UP001294412">
    <property type="component" value="Unassembled WGS sequence"/>
</dbReference>
<dbReference type="Gene3D" id="1.10.3720.10">
    <property type="entry name" value="MetI-like"/>
    <property type="match status" value="1"/>
</dbReference>
<sequence length="298" mass="32401">MATRPMPREERRPRSFYALAAFFALFVVFLYGPVVTILALSFQGPSGGLTFPMNGVSLYWFERLWGGGGTVDIGSAFRRSLALGLTVMVLTVVISVLAGLAFRKRFHGASALFYIAVASLIVPSIVVSLGIALEFRILDEILRPYLSALGLVSERGNSLGLFTSGLGAHLSWTLPFGLLIMFAVFNRLDKSYEEAARDLGATNWQSFRHVVLPMIAPFLIGIALFGFTLSFDEIARSSQAMGATNTLPLELAALTTTVTTPEIYALGTSVTAVSFTVIFGTLAAFLSLQRRRRRRAKG</sequence>
<dbReference type="InterPro" id="IPR035906">
    <property type="entry name" value="MetI-like_sf"/>
</dbReference>
<name>A0ABU5HZ47_9HYPH</name>
<protein>
    <submittedName>
        <fullName evidence="10">ABC transporter permease</fullName>
    </submittedName>
</protein>
<comment type="caution">
    <text evidence="10">The sequence shown here is derived from an EMBL/GenBank/DDBJ whole genome shotgun (WGS) entry which is preliminary data.</text>
</comment>
<keyword evidence="5 8" id="KW-0812">Transmembrane</keyword>
<dbReference type="RefSeq" id="WP_322185768.1">
    <property type="nucleotide sequence ID" value="NZ_JAXLPB010000001.1"/>
</dbReference>
<feature type="transmembrane region" description="Helical" evidence="8">
    <location>
        <begin position="209"/>
        <end position="231"/>
    </location>
</feature>
<dbReference type="PANTHER" id="PTHR43848">
    <property type="entry name" value="PUTRESCINE TRANSPORT SYSTEM PERMEASE PROTEIN POTI"/>
    <property type="match status" value="1"/>
</dbReference>
<dbReference type="SUPFAM" id="SSF161098">
    <property type="entry name" value="MetI-like"/>
    <property type="match status" value="1"/>
</dbReference>
<dbReference type="PANTHER" id="PTHR43848:SF2">
    <property type="entry name" value="PUTRESCINE TRANSPORT SYSTEM PERMEASE PROTEIN POTI"/>
    <property type="match status" value="1"/>
</dbReference>
<feature type="domain" description="ABC transmembrane type-1" evidence="9">
    <location>
        <begin position="77"/>
        <end position="283"/>
    </location>
</feature>
<evidence type="ECO:0000256" key="6">
    <source>
        <dbReference type="ARBA" id="ARBA00022989"/>
    </source>
</evidence>
<evidence type="ECO:0000259" key="9">
    <source>
        <dbReference type="PROSITE" id="PS50928"/>
    </source>
</evidence>
<proteinExistence type="inferred from homology"/>
<keyword evidence="7 8" id="KW-0472">Membrane</keyword>
<comment type="subcellular location">
    <subcellularLocation>
        <location evidence="1 8">Cell membrane</location>
        <topology evidence="1 8">Multi-pass membrane protein</topology>
    </subcellularLocation>
</comment>
<keyword evidence="11" id="KW-1185">Reference proteome</keyword>
<feature type="transmembrane region" description="Helical" evidence="8">
    <location>
        <begin position="111"/>
        <end position="133"/>
    </location>
</feature>
<feature type="transmembrane region" description="Helical" evidence="8">
    <location>
        <begin position="81"/>
        <end position="102"/>
    </location>
</feature>
<dbReference type="PROSITE" id="PS50928">
    <property type="entry name" value="ABC_TM1"/>
    <property type="match status" value="1"/>
</dbReference>
<evidence type="ECO:0000256" key="1">
    <source>
        <dbReference type="ARBA" id="ARBA00004651"/>
    </source>
</evidence>
<evidence type="ECO:0000256" key="8">
    <source>
        <dbReference type="RuleBase" id="RU363032"/>
    </source>
</evidence>